<gene>
    <name evidence="10" type="primary">rarD</name>
    <name evidence="10" type="ORF">C1E24_19560</name>
</gene>
<evidence type="ECO:0000256" key="1">
    <source>
        <dbReference type="ARBA" id="ARBA00004651"/>
    </source>
</evidence>
<keyword evidence="4" id="KW-1003">Cell membrane</keyword>
<feature type="transmembrane region" description="Helical" evidence="8">
    <location>
        <begin position="73"/>
        <end position="93"/>
    </location>
</feature>
<feature type="transmembrane region" description="Helical" evidence="8">
    <location>
        <begin position="268"/>
        <end position="286"/>
    </location>
</feature>
<keyword evidence="6 8" id="KW-1133">Transmembrane helix</keyword>
<dbReference type="PANTHER" id="PTHR22911:SF137">
    <property type="entry name" value="SOLUTE CARRIER FAMILY 35 MEMBER G2-RELATED"/>
    <property type="match status" value="1"/>
</dbReference>
<dbReference type="AlphaFoldDB" id="A0A5R9PY58"/>
<organism evidence="10 11">
    <name type="scientific">Pseudoalteromonas phenolica</name>
    <dbReference type="NCBI Taxonomy" id="161398"/>
    <lineage>
        <taxon>Bacteria</taxon>
        <taxon>Pseudomonadati</taxon>
        <taxon>Pseudomonadota</taxon>
        <taxon>Gammaproteobacteria</taxon>
        <taxon>Alteromonadales</taxon>
        <taxon>Pseudoalteromonadaceae</taxon>
        <taxon>Pseudoalteromonas</taxon>
    </lineage>
</organism>
<dbReference type="SUPFAM" id="SSF103481">
    <property type="entry name" value="Multidrug resistance efflux transporter EmrE"/>
    <property type="match status" value="2"/>
</dbReference>
<evidence type="ECO:0000256" key="4">
    <source>
        <dbReference type="ARBA" id="ARBA00022475"/>
    </source>
</evidence>
<comment type="similarity">
    <text evidence="2">Belongs to the EamA transporter family.</text>
</comment>
<evidence type="ECO:0000256" key="7">
    <source>
        <dbReference type="ARBA" id="ARBA00023136"/>
    </source>
</evidence>
<dbReference type="PANTHER" id="PTHR22911">
    <property type="entry name" value="ACYL-MALONYL CONDENSING ENZYME-RELATED"/>
    <property type="match status" value="1"/>
</dbReference>
<evidence type="ECO:0000313" key="11">
    <source>
        <dbReference type="Proteomes" id="UP000309186"/>
    </source>
</evidence>
<accession>A0A5R9PY58</accession>
<dbReference type="OrthoDB" id="369870at2"/>
<feature type="transmembrane region" description="Helical" evidence="8">
    <location>
        <begin position="129"/>
        <end position="147"/>
    </location>
</feature>
<dbReference type="GO" id="GO:0005886">
    <property type="term" value="C:plasma membrane"/>
    <property type="evidence" value="ECO:0007669"/>
    <property type="project" value="UniProtKB-SubCell"/>
</dbReference>
<evidence type="ECO:0000313" key="10">
    <source>
        <dbReference type="EMBL" id="TLX45332.1"/>
    </source>
</evidence>
<feature type="transmembrane region" description="Helical" evidence="8">
    <location>
        <begin position="153"/>
        <end position="168"/>
    </location>
</feature>
<feature type="transmembrane region" description="Helical" evidence="8">
    <location>
        <begin position="105"/>
        <end position="122"/>
    </location>
</feature>
<dbReference type="RefSeq" id="WP_138484360.1">
    <property type="nucleotide sequence ID" value="NZ_PPSW01000042.1"/>
</dbReference>
<evidence type="ECO:0000256" key="8">
    <source>
        <dbReference type="SAM" id="Phobius"/>
    </source>
</evidence>
<dbReference type="EMBL" id="PPSW01000042">
    <property type="protein sequence ID" value="TLX45332.1"/>
    <property type="molecule type" value="Genomic_DNA"/>
</dbReference>
<feature type="transmembrane region" description="Helical" evidence="8">
    <location>
        <begin position="12"/>
        <end position="28"/>
    </location>
</feature>
<proteinExistence type="inferred from homology"/>
<comment type="subcellular location">
    <subcellularLocation>
        <location evidence="1">Cell membrane</location>
        <topology evidence="1">Multi-pass membrane protein</topology>
    </subcellularLocation>
</comment>
<evidence type="ECO:0000256" key="3">
    <source>
        <dbReference type="ARBA" id="ARBA00022448"/>
    </source>
</evidence>
<reference evidence="10 11" key="1">
    <citation type="submission" date="2018-01" db="EMBL/GenBank/DDBJ databases">
        <title>Co-occurrence of chitin degradation, pigmentation and bioactivity in marine Pseudoalteromonas.</title>
        <authorList>
            <person name="Paulsen S."/>
            <person name="Gram L."/>
            <person name="Machado H."/>
        </authorList>
    </citation>
    <scope>NUCLEOTIDE SEQUENCE [LARGE SCALE GENOMIC DNA]</scope>
    <source>
        <strain evidence="10 11">S3663</strain>
    </source>
</reference>
<evidence type="ECO:0000256" key="6">
    <source>
        <dbReference type="ARBA" id="ARBA00022989"/>
    </source>
</evidence>
<protein>
    <submittedName>
        <fullName evidence="10">EamA family transporter RarD</fullName>
    </submittedName>
</protein>
<dbReference type="Pfam" id="PF00892">
    <property type="entry name" value="EamA"/>
    <property type="match status" value="1"/>
</dbReference>
<dbReference type="InterPro" id="IPR000620">
    <property type="entry name" value="EamA_dom"/>
</dbReference>
<feature type="transmembrane region" description="Helical" evidence="8">
    <location>
        <begin position="40"/>
        <end position="61"/>
    </location>
</feature>
<feature type="transmembrane region" description="Helical" evidence="8">
    <location>
        <begin position="212"/>
        <end position="233"/>
    </location>
</feature>
<evidence type="ECO:0000259" key="9">
    <source>
        <dbReference type="Pfam" id="PF00892"/>
    </source>
</evidence>
<feature type="transmembrane region" description="Helical" evidence="8">
    <location>
        <begin position="245"/>
        <end position="262"/>
    </location>
</feature>
<keyword evidence="5 8" id="KW-0812">Transmembrane</keyword>
<keyword evidence="7 8" id="KW-0472">Membrane</keyword>
<evidence type="ECO:0000256" key="2">
    <source>
        <dbReference type="ARBA" id="ARBA00007362"/>
    </source>
</evidence>
<comment type="caution">
    <text evidence="10">The sequence shown here is derived from an EMBL/GenBank/DDBJ whole genome shotgun (WGS) entry which is preliminary data.</text>
</comment>
<keyword evidence="3" id="KW-0813">Transport</keyword>
<sequence>MMLNNQTQQGYLYAVLAFLMWGMAPIYFKQIESIAALEILTHRVIWSVLFLILIVFAAKQWHQIQHVIKKPKLLGMLCVSSTLLGFNWGLFIWAVNNDHMLDASLGYYINPLLNVLLGVIFLSERLRKWQIIAVSIASLGVLLQVIAYGSFPVVAFALASSFAIYGLLRKKMPVESLPGLLIEALILMPFALIYWYLTPATVSSDMFNNEVLLNILLVSAGVVTTLPLLCFIGAAKRLPYSTLGLFQYLGPSIMFTLAVTLYGEEFSIERAVTFACIWGALALYSWDSLRASKKK</sequence>
<feature type="transmembrane region" description="Helical" evidence="8">
    <location>
        <begin position="180"/>
        <end position="197"/>
    </location>
</feature>
<dbReference type="InterPro" id="IPR004626">
    <property type="entry name" value="RarD"/>
</dbReference>
<dbReference type="Proteomes" id="UP000309186">
    <property type="component" value="Unassembled WGS sequence"/>
</dbReference>
<dbReference type="InterPro" id="IPR037185">
    <property type="entry name" value="EmrE-like"/>
</dbReference>
<name>A0A5R9PY58_9GAMM</name>
<feature type="domain" description="EamA" evidence="9">
    <location>
        <begin position="10"/>
        <end position="143"/>
    </location>
</feature>
<evidence type="ECO:0000256" key="5">
    <source>
        <dbReference type="ARBA" id="ARBA00022692"/>
    </source>
</evidence>
<dbReference type="NCBIfam" id="TIGR00688">
    <property type="entry name" value="rarD"/>
    <property type="match status" value="1"/>
</dbReference>